<dbReference type="InterPro" id="IPR027396">
    <property type="entry name" value="DsrEFH-like"/>
</dbReference>
<organism evidence="1 2">
    <name type="scientific">Alienimonas chondri</name>
    <dbReference type="NCBI Taxonomy" id="2681879"/>
    <lineage>
        <taxon>Bacteria</taxon>
        <taxon>Pseudomonadati</taxon>
        <taxon>Planctomycetota</taxon>
        <taxon>Planctomycetia</taxon>
        <taxon>Planctomycetales</taxon>
        <taxon>Planctomycetaceae</taxon>
        <taxon>Alienimonas</taxon>
    </lineage>
</organism>
<name>A0ABX1VB68_9PLAN</name>
<dbReference type="Proteomes" id="UP000609651">
    <property type="component" value="Unassembled WGS sequence"/>
</dbReference>
<gene>
    <name evidence="1" type="ORF">LzC2_14140</name>
</gene>
<dbReference type="PANTHER" id="PTHR37691:SF1">
    <property type="entry name" value="BLR3518 PROTEIN"/>
    <property type="match status" value="1"/>
</dbReference>
<protein>
    <recommendedName>
        <fullName evidence="3">Sulfur reduction protein DsrE</fullName>
    </recommendedName>
</protein>
<dbReference type="SUPFAM" id="SSF75169">
    <property type="entry name" value="DsrEFH-like"/>
    <property type="match status" value="1"/>
</dbReference>
<keyword evidence="2" id="KW-1185">Reference proteome</keyword>
<dbReference type="PANTHER" id="PTHR37691">
    <property type="entry name" value="BLR3518 PROTEIN"/>
    <property type="match status" value="1"/>
</dbReference>
<reference evidence="1 2" key="1">
    <citation type="journal article" date="2020" name="Syst. Appl. Microbiol.">
        <title>Alienimonas chondri sp. nov., a novel planctomycete isolated from the biofilm of the red alga Chondrus crispus.</title>
        <authorList>
            <person name="Vitorino I."/>
            <person name="Albuquerque L."/>
            <person name="Wiegand S."/>
            <person name="Kallscheuer N."/>
            <person name="da Costa M.S."/>
            <person name="Lobo-da-Cunha A."/>
            <person name="Jogler C."/>
            <person name="Lage O.M."/>
        </authorList>
    </citation>
    <scope>NUCLEOTIDE SEQUENCE [LARGE SCALE GENOMIC DNA]</scope>
    <source>
        <strain evidence="1 2">LzC2</strain>
    </source>
</reference>
<dbReference type="EMBL" id="WTPX01000032">
    <property type="protein sequence ID" value="NNJ25344.1"/>
    <property type="molecule type" value="Genomic_DNA"/>
</dbReference>
<proteinExistence type="predicted"/>
<sequence>MPAERLDIRAVYHGKAAAHLLTDEAWRKYGFEGDANPNTALISKLTEQGVTVELCNARRQREGWAKNEIHPDVQLAQAAYARLIDLQHQGYAYIRF</sequence>
<evidence type="ECO:0000313" key="2">
    <source>
        <dbReference type="Proteomes" id="UP000609651"/>
    </source>
</evidence>
<evidence type="ECO:0008006" key="3">
    <source>
        <dbReference type="Google" id="ProtNLM"/>
    </source>
</evidence>
<dbReference type="InterPro" id="IPR003787">
    <property type="entry name" value="Sulphur_relay_DsrE/F-like"/>
</dbReference>
<evidence type="ECO:0000313" key="1">
    <source>
        <dbReference type="EMBL" id="NNJ25344.1"/>
    </source>
</evidence>
<accession>A0ABX1VB68</accession>
<dbReference type="Gene3D" id="3.40.1260.10">
    <property type="entry name" value="DsrEFH-like"/>
    <property type="match status" value="1"/>
</dbReference>
<dbReference type="Pfam" id="PF02635">
    <property type="entry name" value="DsrE"/>
    <property type="match status" value="1"/>
</dbReference>
<comment type="caution">
    <text evidence="1">The sequence shown here is derived from an EMBL/GenBank/DDBJ whole genome shotgun (WGS) entry which is preliminary data.</text>
</comment>